<dbReference type="Proteomes" id="UP001275932">
    <property type="component" value="Unassembled WGS sequence"/>
</dbReference>
<evidence type="ECO:0000313" key="2">
    <source>
        <dbReference type="Proteomes" id="UP001275932"/>
    </source>
</evidence>
<dbReference type="EMBL" id="JALBUT010000001">
    <property type="protein sequence ID" value="MDX8414746.1"/>
    <property type="molecule type" value="Genomic_DNA"/>
</dbReference>
<dbReference type="RefSeq" id="WP_370396195.1">
    <property type="nucleotide sequence ID" value="NZ_JALBUT010000001.1"/>
</dbReference>
<proteinExistence type="predicted"/>
<protein>
    <recommendedName>
        <fullName evidence="3">Tetratricopeptide repeat protein</fullName>
    </recommendedName>
</protein>
<reference evidence="1 2" key="1">
    <citation type="submission" date="2022-03" db="EMBL/GenBank/DDBJ databases">
        <title>Novel taxa within the pig intestine.</title>
        <authorList>
            <person name="Wylensek D."/>
            <person name="Bishof K."/>
            <person name="Afrizal A."/>
            <person name="Clavel T."/>
        </authorList>
    </citation>
    <scope>NUCLEOTIDE SEQUENCE [LARGE SCALE GENOMIC DNA]</scope>
    <source>
        <strain evidence="1 2">CLA-KB-P66</strain>
    </source>
</reference>
<sequence length="379" mass="43356">MKPKKIASIIFAVFALALAAAFGLFPFLEHKINWDYVAAKFATKAADAGCLDLAEKISSEVKFKPFLNKANAHIALYKLQNEGEKSAADFIKTCGKNFDFEEYNARRLIFDISNEPDFAAGLLKIKYESQINSLKNPFLKAVALYNMSLKSKPKDASTYANDAFKILKELPKSEDLTLTCIEISKLALDAKRPKDFFESLKHCQRNPHYYTALFKFLRDKKFREYSWKNNRYDWSFRAVEVRLEMFRGNPKPPIEMGKQMTYALTNSEYNGITGDYKYFNLPLVADIAFICEKEDLVNAYKNICISPETLKLMQGSKLGYLKNAAIFFTDTNDIDLALKLAGLSENKHQKLRILNSIAVQMPPESEFVEKFFRALISEK</sequence>
<gene>
    <name evidence="1" type="ORF">MOX91_00910</name>
</gene>
<organism evidence="1 2">
    <name type="scientific">Intestinicryptomonas porci</name>
    <dbReference type="NCBI Taxonomy" id="2926320"/>
    <lineage>
        <taxon>Bacteria</taxon>
        <taxon>Pseudomonadati</taxon>
        <taxon>Verrucomicrobiota</taxon>
        <taxon>Opitutia</taxon>
        <taxon>Opitutales</taxon>
        <taxon>Intestinicryptomonaceae</taxon>
        <taxon>Intestinicryptomonas</taxon>
    </lineage>
</organism>
<accession>A0ABU4WFD3</accession>
<evidence type="ECO:0008006" key="3">
    <source>
        <dbReference type="Google" id="ProtNLM"/>
    </source>
</evidence>
<evidence type="ECO:0000313" key="1">
    <source>
        <dbReference type="EMBL" id="MDX8414746.1"/>
    </source>
</evidence>
<name>A0ABU4WFD3_9BACT</name>
<comment type="caution">
    <text evidence="1">The sequence shown here is derived from an EMBL/GenBank/DDBJ whole genome shotgun (WGS) entry which is preliminary data.</text>
</comment>
<keyword evidence="2" id="KW-1185">Reference proteome</keyword>